<proteinExistence type="inferred from homology"/>
<evidence type="ECO:0000313" key="11">
    <source>
        <dbReference type="Proteomes" id="UP001438112"/>
    </source>
</evidence>
<feature type="binding site" evidence="7">
    <location>
        <position position="123"/>
    </location>
    <ligand>
        <name>substrate</name>
    </ligand>
</feature>
<dbReference type="RefSeq" id="WP_353317706.1">
    <property type="nucleotide sequence ID" value="NZ_BAABVV010000031.1"/>
</dbReference>
<feature type="binding site" evidence="7">
    <location>
        <position position="214"/>
    </location>
    <ligand>
        <name>substrate</name>
    </ligand>
</feature>
<dbReference type="Gene3D" id="3.20.20.70">
    <property type="entry name" value="Aldolase class I"/>
    <property type="match status" value="1"/>
</dbReference>
<comment type="pathway">
    <text evidence="2 7 8">Pyrimidine metabolism; UMP biosynthesis via de novo pathway; UMP from orotate: step 2/2.</text>
</comment>
<dbReference type="InterPro" id="IPR018089">
    <property type="entry name" value="OMPdecase_AS"/>
</dbReference>
<evidence type="ECO:0000256" key="5">
    <source>
        <dbReference type="ARBA" id="ARBA00023239"/>
    </source>
</evidence>
<dbReference type="CDD" id="cd04725">
    <property type="entry name" value="OMP_decarboxylase_like"/>
    <property type="match status" value="1"/>
</dbReference>
<comment type="subunit">
    <text evidence="7">Homodimer.</text>
</comment>
<evidence type="ECO:0000256" key="1">
    <source>
        <dbReference type="ARBA" id="ARBA00002356"/>
    </source>
</evidence>
<dbReference type="SUPFAM" id="SSF51366">
    <property type="entry name" value="Ribulose-phoshate binding barrel"/>
    <property type="match status" value="1"/>
</dbReference>
<dbReference type="NCBIfam" id="TIGR01740">
    <property type="entry name" value="pyrF"/>
    <property type="match status" value="1"/>
</dbReference>
<comment type="function">
    <text evidence="1 7">Catalyzes the decarboxylation of orotidine 5'-monophosphate (OMP) to uridine 5'-monophosphate (UMP).</text>
</comment>
<dbReference type="InterPro" id="IPR011060">
    <property type="entry name" value="RibuloseP-bd_barrel"/>
</dbReference>
<comment type="caution">
    <text evidence="10">The sequence shown here is derived from an EMBL/GenBank/DDBJ whole genome shotgun (WGS) entry which is preliminary data.</text>
</comment>
<name>A0ABP9ZHI0_9LACO</name>
<protein>
    <recommendedName>
        <fullName evidence="7">Orotidine 5'-phosphate decarboxylase</fullName>
        <ecNumber evidence="7">4.1.1.23</ecNumber>
    </recommendedName>
    <alternativeName>
        <fullName evidence="7">OMP decarboxylase</fullName>
        <shortName evidence="7">OMPDCase</shortName>
        <shortName evidence="7">OMPdecase</shortName>
    </alternativeName>
</protein>
<dbReference type="EC" id="4.1.1.23" evidence="7"/>
<sequence>MKPVFIALDFADKKTAISFLEPFSNIDHLAVKIGMELFYKEGPSIVKELRSRGIEVFLDLKLHDIPHTVQQAAKQISQLDVQYTTIHALGGSKMIQAARLGLDEGAKASGNIAPKLLAVTQLTSTSEEQLNQEEQINGKIEDSVAHLANLAHDNGSDGVICSALEDEFIHQKVNADFICINPGIRLANNSKDDQQRVVTPEKARQLGAYGIVVGRSITQSDDPVKTYQDICNTINGGQNQ</sequence>
<dbReference type="SMART" id="SM00934">
    <property type="entry name" value="OMPdecase"/>
    <property type="match status" value="1"/>
</dbReference>
<dbReference type="PANTHER" id="PTHR32119">
    <property type="entry name" value="OROTIDINE 5'-PHOSPHATE DECARBOXYLASE"/>
    <property type="match status" value="1"/>
</dbReference>
<comment type="similarity">
    <text evidence="7">Belongs to the OMP decarboxylase family. Type 1 subfamily.</text>
</comment>
<dbReference type="PROSITE" id="PS00156">
    <property type="entry name" value="OMPDECASE"/>
    <property type="match status" value="1"/>
</dbReference>
<evidence type="ECO:0000256" key="3">
    <source>
        <dbReference type="ARBA" id="ARBA00022793"/>
    </source>
</evidence>
<dbReference type="InterPro" id="IPR047596">
    <property type="entry name" value="OMPdecase_bac"/>
</dbReference>
<keyword evidence="11" id="KW-1185">Reference proteome</keyword>
<keyword evidence="3 7" id="KW-0210">Decarboxylase</keyword>
<evidence type="ECO:0000259" key="9">
    <source>
        <dbReference type="SMART" id="SM00934"/>
    </source>
</evidence>
<keyword evidence="5 7" id="KW-0456">Lyase</keyword>
<evidence type="ECO:0000256" key="6">
    <source>
        <dbReference type="ARBA" id="ARBA00049157"/>
    </source>
</evidence>
<dbReference type="EMBL" id="BAABVV010000031">
    <property type="protein sequence ID" value="GAA6114253.1"/>
    <property type="molecule type" value="Genomic_DNA"/>
</dbReference>
<evidence type="ECO:0000256" key="4">
    <source>
        <dbReference type="ARBA" id="ARBA00022975"/>
    </source>
</evidence>
<feature type="binding site" evidence="7">
    <location>
        <position position="9"/>
    </location>
    <ligand>
        <name>substrate</name>
    </ligand>
</feature>
<organism evidence="10 11">
    <name type="scientific">Apilactobacillus apinorum</name>
    <dbReference type="NCBI Taxonomy" id="1218495"/>
    <lineage>
        <taxon>Bacteria</taxon>
        <taxon>Bacillati</taxon>
        <taxon>Bacillota</taxon>
        <taxon>Bacilli</taxon>
        <taxon>Lactobacillales</taxon>
        <taxon>Lactobacillaceae</taxon>
        <taxon>Apilactobacillus</taxon>
    </lineage>
</organism>
<comment type="catalytic activity">
    <reaction evidence="6 7 8">
        <text>orotidine 5'-phosphate + H(+) = UMP + CO2</text>
        <dbReference type="Rhea" id="RHEA:11596"/>
        <dbReference type="ChEBI" id="CHEBI:15378"/>
        <dbReference type="ChEBI" id="CHEBI:16526"/>
        <dbReference type="ChEBI" id="CHEBI:57538"/>
        <dbReference type="ChEBI" id="CHEBI:57865"/>
        <dbReference type="EC" id="4.1.1.23"/>
    </reaction>
</comment>
<feature type="domain" description="Orotidine 5'-phosphate decarboxylase" evidence="9">
    <location>
        <begin position="3"/>
        <end position="230"/>
    </location>
</feature>
<evidence type="ECO:0000256" key="2">
    <source>
        <dbReference type="ARBA" id="ARBA00004861"/>
    </source>
</evidence>
<feature type="binding site" evidence="7">
    <location>
        <position position="32"/>
    </location>
    <ligand>
        <name>substrate</name>
    </ligand>
</feature>
<dbReference type="Pfam" id="PF00215">
    <property type="entry name" value="OMPdecase"/>
    <property type="match status" value="1"/>
</dbReference>
<dbReference type="PANTHER" id="PTHR32119:SF2">
    <property type="entry name" value="OROTIDINE 5'-PHOSPHATE DECARBOXYLASE"/>
    <property type="match status" value="1"/>
</dbReference>
<dbReference type="InterPro" id="IPR001754">
    <property type="entry name" value="OMPdeCOase_dom"/>
</dbReference>
<accession>A0ABP9ZHI0</accession>
<feature type="binding site" evidence="7">
    <location>
        <begin position="59"/>
        <end position="68"/>
    </location>
    <ligand>
        <name>substrate</name>
    </ligand>
</feature>
<dbReference type="NCBIfam" id="NF001273">
    <property type="entry name" value="PRK00230.1"/>
    <property type="match status" value="1"/>
</dbReference>
<evidence type="ECO:0000256" key="7">
    <source>
        <dbReference type="HAMAP-Rule" id="MF_01200"/>
    </source>
</evidence>
<reference evidence="10 11" key="1">
    <citation type="submission" date="2024-03" db="EMBL/GenBank/DDBJ databases">
        <title>Inconsistent identification of Apilactobacillus kunkeei-related strains obtained by well-developed overall genome related indices.</title>
        <authorList>
            <person name="Maeno S."/>
            <person name="Endo A."/>
        </authorList>
    </citation>
    <scope>NUCLEOTIDE SEQUENCE [LARGE SCALE GENOMIC DNA]</scope>
    <source>
        <strain evidence="10 11">20H-10</strain>
    </source>
</reference>
<dbReference type="HAMAP" id="MF_01200_B">
    <property type="entry name" value="OMPdecase_type1_B"/>
    <property type="match status" value="1"/>
</dbReference>
<dbReference type="InterPro" id="IPR013785">
    <property type="entry name" value="Aldolase_TIM"/>
</dbReference>
<dbReference type="Proteomes" id="UP001438112">
    <property type="component" value="Unassembled WGS sequence"/>
</dbReference>
<gene>
    <name evidence="7 10" type="primary">pyrF</name>
    <name evidence="10" type="ORF">AP20H10_06160</name>
</gene>
<feature type="binding site" evidence="7">
    <location>
        <position position="185"/>
    </location>
    <ligand>
        <name>substrate</name>
    </ligand>
</feature>
<feature type="binding site" evidence="7">
    <location>
        <position position="215"/>
    </location>
    <ligand>
        <name>substrate</name>
    </ligand>
</feature>
<feature type="active site" description="Proton donor" evidence="7">
    <location>
        <position position="61"/>
    </location>
</feature>
<feature type="binding site" evidence="7">
    <location>
        <position position="194"/>
    </location>
    <ligand>
        <name>substrate</name>
    </ligand>
</feature>
<dbReference type="InterPro" id="IPR014732">
    <property type="entry name" value="OMPdecase"/>
</dbReference>
<evidence type="ECO:0000256" key="8">
    <source>
        <dbReference type="RuleBase" id="RU000512"/>
    </source>
</evidence>
<keyword evidence="4 7" id="KW-0665">Pyrimidine biosynthesis</keyword>
<evidence type="ECO:0000313" key="10">
    <source>
        <dbReference type="EMBL" id="GAA6114253.1"/>
    </source>
</evidence>